<evidence type="ECO:0000313" key="3">
    <source>
        <dbReference type="Proteomes" id="UP000515908"/>
    </source>
</evidence>
<proteinExistence type="predicted"/>
<evidence type="ECO:0000256" key="1">
    <source>
        <dbReference type="SAM" id="MobiDB-lite"/>
    </source>
</evidence>
<name>S9WNJ4_9TRYP</name>
<organism evidence="2 3">
    <name type="scientific">Angomonas deanei</name>
    <dbReference type="NCBI Taxonomy" id="59799"/>
    <lineage>
        <taxon>Eukaryota</taxon>
        <taxon>Discoba</taxon>
        <taxon>Euglenozoa</taxon>
        <taxon>Kinetoplastea</taxon>
        <taxon>Metakinetoplastina</taxon>
        <taxon>Trypanosomatida</taxon>
        <taxon>Trypanosomatidae</taxon>
        <taxon>Strigomonadinae</taxon>
        <taxon>Angomonas</taxon>
    </lineage>
</organism>
<reference evidence="2 3" key="1">
    <citation type="submission" date="2020-08" db="EMBL/GenBank/DDBJ databases">
        <authorList>
            <person name="Newling K."/>
            <person name="Davey J."/>
            <person name="Forrester S."/>
        </authorList>
    </citation>
    <scope>NUCLEOTIDE SEQUENCE [LARGE SCALE GENOMIC DNA]</scope>
    <source>
        <strain evidence="3">Crithidia deanei Carvalho (ATCC PRA-265)</strain>
    </source>
</reference>
<dbReference type="EMBL" id="LR877150">
    <property type="protein sequence ID" value="CAD2216216.1"/>
    <property type="molecule type" value="Genomic_DNA"/>
</dbReference>
<dbReference type="Proteomes" id="UP000515908">
    <property type="component" value="Chromosome 06"/>
</dbReference>
<sequence length="75" mass="8792">MRLSSGKIYFWGGAFMIFITVWNRLSTGNLRSRVDSMREERMKELKDPSAVGARQPRPAHFNPYFKQQELETPTK</sequence>
<protein>
    <submittedName>
        <fullName evidence="2">Uncharacterized protein</fullName>
    </submittedName>
</protein>
<dbReference type="OrthoDB" id="271360at2759"/>
<keyword evidence="3" id="KW-1185">Reference proteome</keyword>
<dbReference type="AlphaFoldDB" id="S9WNJ4"/>
<feature type="region of interest" description="Disordered" evidence="1">
    <location>
        <begin position="42"/>
        <end position="75"/>
    </location>
</feature>
<evidence type="ECO:0000313" key="2">
    <source>
        <dbReference type="EMBL" id="CAD2216216.1"/>
    </source>
</evidence>
<accession>S9WNJ4</accession>
<dbReference type="VEuPathDB" id="TriTrypDB:ADEAN_000367700"/>
<gene>
    <name evidence="2" type="ORF">ADEAN_000367700</name>
</gene>